<proteinExistence type="predicted"/>
<accession>A0A6H5GQY2</accession>
<dbReference type="EMBL" id="CADCXU010016362">
    <property type="protein sequence ID" value="CAB0005405.1"/>
    <property type="molecule type" value="Genomic_DNA"/>
</dbReference>
<gene>
    <name evidence="1" type="ORF">NTEN_LOCUS10878</name>
    <name evidence="2" type="ORF">NTEN_LOCUS10882</name>
</gene>
<protein>
    <submittedName>
        <fullName evidence="2">Uncharacterized protein</fullName>
    </submittedName>
</protein>
<dbReference type="EMBL" id="CADCXU010016360">
    <property type="protein sequence ID" value="CAB0005401.1"/>
    <property type="molecule type" value="Genomic_DNA"/>
</dbReference>
<name>A0A6H5GQY2_9HEMI</name>
<feature type="non-terminal residue" evidence="2">
    <location>
        <position position="1"/>
    </location>
</feature>
<evidence type="ECO:0000313" key="1">
    <source>
        <dbReference type="EMBL" id="CAB0005401.1"/>
    </source>
</evidence>
<sequence length="56" mass="6271">KASPAAIAYKKRRATCQREKLCHNGHASLPHLLTVHLLHIHPVLSMESFTVWCVAV</sequence>
<evidence type="ECO:0000313" key="3">
    <source>
        <dbReference type="Proteomes" id="UP000479000"/>
    </source>
</evidence>
<reference evidence="2 3" key="1">
    <citation type="submission" date="2020-02" db="EMBL/GenBank/DDBJ databases">
        <authorList>
            <person name="Ferguson B K."/>
        </authorList>
    </citation>
    <scope>NUCLEOTIDE SEQUENCE [LARGE SCALE GENOMIC DNA]</scope>
</reference>
<organism evidence="2 3">
    <name type="scientific">Nesidiocoris tenuis</name>
    <dbReference type="NCBI Taxonomy" id="355587"/>
    <lineage>
        <taxon>Eukaryota</taxon>
        <taxon>Metazoa</taxon>
        <taxon>Ecdysozoa</taxon>
        <taxon>Arthropoda</taxon>
        <taxon>Hexapoda</taxon>
        <taxon>Insecta</taxon>
        <taxon>Pterygota</taxon>
        <taxon>Neoptera</taxon>
        <taxon>Paraneoptera</taxon>
        <taxon>Hemiptera</taxon>
        <taxon>Heteroptera</taxon>
        <taxon>Panheteroptera</taxon>
        <taxon>Cimicomorpha</taxon>
        <taxon>Miridae</taxon>
        <taxon>Dicyphina</taxon>
        <taxon>Nesidiocoris</taxon>
    </lineage>
</organism>
<feature type="non-terminal residue" evidence="2">
    <location>
        <position position="56"/>
    </location>
</feature>
<dbReference type="Proteomes" id="UP000479000">
    <property type="component" value="Unassembled WGS sequence"/>
</dbReference>
<dbReference type="AlphaFoldDB" id="A0A6H5GQY2"/>
<evidence type="ECO:0000313" key="2">
    <source>
        <dbReference type="EMBL" id="CAB0005405.1"/>
    </source>
</evidence>
<keyword evidence="3" id="KW-1185">Reference proteome</keyword>